<evidence type="ECO:0000256" key="1">
    <source>
        <dbReference type="SAM" id="Phobius"/>
    </source>
</evidence>
<dbReference type="EMBL" id="MU006097">
    <property type="protein sequence ID" value="KAF2838248.1"/>
    <property type="molecule type" value="Genomic_DNA"/>
</dbReference>
<keyword evidence="1" id="KW-1133">Transmembrane helix</keyword>
<feature type="transmembrane region" description="Helical" evidence="1">
    <location>
        <begin position="6"/>
        <end position="31"/>
    </location>
</feature>
<evidence type="ECO:0000313" key="2">
    <source>
        <dbReference type="EMBL" id="KAF2838248.1"/>
    </source>
</evidence>
<keyword evidence="3" id="KW-1185">Reference proteome</keyword>
<comment type="caution">
    <text evidence="2">The sequence shown here is derived from an EMBL/GenBank/DDBJ whole genome shotgun (WGS) entry which is preliminary data.</text>
</comment>
<name>A0A9P4SAX3_9PEZI</name>
<dbReference type="Proteomes" id="UP000799429">
    <property type="component" value="Unassembled WGS sequence"/>
</dbReference>
<reference evidence="2" key="1">
    <citation type="journal article" date="2020" name="Stud. Mycol.">
        <title>101 Dothideomycetes genomes: a test case for predicting lifestyles and emergence of pathogens.</title>
        <authorList>
            <person name="Haridas S."/>
            <person name="Albert R."/>
            <person name="Binder M."/>
            <person name="Bloem J."/>
            <person name="Labutti K."/>
            <person name="Salamov A."/>
            <person name="Andreopoulos B."/>
            <person name="Baker S."/>
            <person name="Barry K."/>
            <person name="Bills G."/>
            <person name="Bluhm B."/>
            <person name="Cannon C."/>
            <person name="Castanera R."/>
            <person name="Culley D."/>
            <person name="Daum C."/>
            <person name="Ezra D."/>
            <person name="Gonzalez J."/>
            <person name="Henrissat B."/>
            <person name="Kuo A."/>
            <person name="Liang C."/>
            <person name="Lipzen A."/>
            <person name="Lutzoni F."/>
            <person name="Magnuson J."/>
            <person name="Mondo S."/>
            <person name="Nolan M."/>
            <person name="Ohm R."/>
            <person name="Pangilinan J."/>
            <person name="Park H.-J."/>
            <person name="Ramirez L."/>
            <person name="Alfaro M."/>
            <person name="Sun H."/>
            <person name="Tritt A."/>
            <person name="Yoshinaga Y."/>
            <person name="Zwiers L.-H."/>
            <person name="Turgeon B."/>
            <person name="Goodwin S."/>
            <person name="Spatafora J."/>
            <person name="Crous P."/>
            <person name="Grigoriev I."/>
        </authorList>
    </citation>
    <scope>NUCLEOTIDE SEQUENCE</scope>
    <source>
        <strain evidence="2">CBS 101060</strain>
    </source>
</reference>
<dbReference type="AlphaFoldDB" id="A0A9P4SAX3"/>
<proteinExistence type="predicted"/>
<protein>
    <submittedName>
        <fullName evidence="2">Uncharacterized protein</fullName>
    </submittedName>
</protein>
<sequence length="278" mass="31578">MASIEVLAYPFVFSILVSFTLSWVVSLSCWISSITISGPKVVSFDKLWQSLKSASVQARERSAVTCRRYGSIASANPKHIKSDSASRRLQSSEVLRYKRNLRVGSLRATDEFNKKKVLETIQEEILVEHDRAFELEKSLIEQPLFNEHPLNQVDASESLFVGPTKAFTFETGLYGQDPDVLTAGTSSSTSTSFFKKIILALLVITIYNTIKRFGAHIAKLHKFIFEGMLLRQFTHSLIFPFLGPRKGTPYGILYRDDFRVRISRRLRPKKTVRFADDT</sequence>
<organism evidence="2 3">
    <name type="scientific">Patellaria atrata CBS 101060</name>
    <dbReference type="NCBI Taxonomy" id="1346257"/>
    <lineage>
        <taxon>Eukaryota</taxon>
        <taxon>Fungi</taxon>
        <taxon>Dikarya</taxon>
        <taxon>Ascomycota</taxon>
        <taxon>Pezizomycotina</taxon>
        <taxon>Dothideomycetes</taxon>
        <taxon>Dothideomycetes incertae sedis</taxon>
        <taxon>Patellariales</taxon>
        <taxon>Patellariaceae</taxon>
        <taxon>Patellaria</taxon>
    </lineage>
</organism>
<evidence type="ECO:0000313" key="3">
    <source>
        <dbReference type="Proteomes" id="UP000799429"/>
    </source>
</evidence>
<keyword evidence="1" id="KW-0472">Membrane</keyword>
<keyword evidence="1" id="KW-0812">Transmembrane</keyword>
<gene>
    <name evidence="2" type="ORF">M501DRAFT_1017268</name>
</gene>
<accession>A0A9P4SAX3</accession>